<dbReference type="SMART" id="SM00276">
    <property type="entry name" value="GLECT"/>
    <property type="match status" value="2"/>
</dbReference>
<dbReference type="Proteomes" id="UP001175271">
    <property type="component" value="Unassembled WGS sequence"/>
</dbReference>
<evidence type="ECO:0000313" key="4">
    <source>
        <dbReference type="EMBL" id="KAK0411711.1"/>
    </source>
</evidence>
<dbReference type="Gene3D" id="2.60.120.200">
    <property type="match status" value="2"/>
</dbReference>
<sequence length="353" mass="39797">MSFASAPLSEDSDSIVHHNVEMPYVCNIPDGMFVGRAIAIRGMVKPKGSSDSTRFRIDLCCGLLVQGDHTDNKALHFNPRFDSGGLFSGRGDRDIVLNTLINNGWGQEERFANVFKEGEQFHIRILCLTQFFKISVNGKHLCDYLHRIPCEQIRTIYIDGAINVDFVEYQGEPPIAHLHPTQNIHLDKNPIQYGPVFKPKIPFAYKLERLGIFEHQLVHITGTPHMNAERFSINLKAGEEYFLHIRADFPTTSFPQGAVVRNSTLRGAWQVEERYMSAFPFHKGITFDLVLKMKLDRIEASRTSMDGSVTLLLQIAINGANFAHFKFRGDVDSADVDTVSIVGDVTVQQFSLK</sequence>
<keyword evidence="1 2" id="KW-0430">Lectin</keyword>
<feature type="domain" description="Galectin" evidence="3">
    <location>
        <begin position="204"/>
        <end position="353"/>
    </location>
</feature>
<reference evidence="4" key="1">
    <citation type="submission" date="2023-06" db="EMBL/GenBank/DDBJ databases">
        <title>Genomic analysis of the entomopathogenic nematode Steinernema hermaphroditum.</title>
        <authorList>
            <person name="Schwarz E.M."/>
            <person name="Heppert J.K."/>
            <person name="Baniya A."/>
            <person name="Schwartz H.T."/>
            <person name="Tan C.-H."/>
            <person name="Antoshechkin I."/>
            <person name="Sternberg P.W."/>
            <person name="Goodrich-Blair H."/>
            <person name="Dillman A.R."/>
        </authorList>
    </citation>
    <scope>NUCLEOTIDE SEQUENCE</scope>
    <source>
        <strain evidence="4">PS9179</strain>
        <tissue evidence="4">Whole animal</tissue>
    </source>
</reference>
<dbReference type="EMBL" id="JAUCMV010000003">
    <property type="protein sequence ID" value="KAK0411711.1"/>
    <property type="molecule type" value="Genomic_DNA"/>
</dbReference>
<evidence type="ECO:0000256" key="1">
    <source>
        <dbReference type="ARBA" id="ARBA00022734"/>
    </source>
</evidence>
<keyword evidence="5" id="KW-1185">Reference proteome</keyword>
<proteinExistence type="predicted"/>
<dbReference type="InterPro" id="IPR044156">
    <property type="entry name" value="Galectin-like"/>
</dbReference>
<dbReference type="GO" id="GO:0030246">
    <property type="term" value="F:carbohydrate binding"/>
    <property type="evidence" value="ECO:0007669"/>
    <property type="project" value="UniProtKB-UniRule"/>
</dbReference>
<gene>
    <name evidence="4" type="ORF">QR680_005799</name>
</gene>
<dbReference type="InterPro" id="IPR013320">
    <property type="entry name" value="ConA-like_dom_sf"/>
</dbReference>
<dbReference type="PROSITE" id="PS51304">
    <property type="entry name" value="GALECTIN"/>
    <property type="match status" value="2"/>
</dbReference>
<dbReference type="AlphaFoldDB" id="A0AA39HTE5"/>
<evidence type="ECO:0000313" key="5">
    <source>
        <dbReference type="Proteomes" id="UP001175271"/>
    </source>
</evidence>
<accession>A0AA39HTE5</accession>
<dbReference type="PANTHER" id="PTHR11346">
    <property type="entry name" value="GALECTIN"/>
    <property type="match status" value="1"/>
</dbReference>
<dbReference type="GO" id="GO:0016936">
    <property type="term" value="F:galactoside binding"/>
    <property type="evidence" value="ECO:0007669"/>
    <property type="project" value="TreeGrafter"/>
</dbReference>
<feature type="domain" description="Galectin" evidence="3">
    <location>
        <begin position="24"/>
        <end position="170"/>
    </location>
</feature>
<organism evidence="4 5">
    <name type="scientific">Steinernema hermaphroditum</name>
    <dbReference type="NCBI Taxonomy" id="289476"/>
    <lineage>
        <taxon>Eukaryota</taxon>
        <taxon>Metazoa</taxon>
        <taxon>Ecdysozoa</taxon>
        <taxon>Nematoda</taxon>
        <taxon>Chromadorea</taxon>
        <taxon>Rhabditida</taxon>
        <taxon>Tylenchina</taxon>
        <taxon>Panagrolaimomorpha</taxon>
        <taxon>Strongyloidoidea</taxon>
        <taxon>Steinernematidae</taxon>
        <taxon>Steinernema</taxon>
    </lineage>
</organism>
<dbReference type="SMART" id="SM00908">
    <property type="entry name" value="Gal-bind_lectin"/>
    <property type="match status" value="2"/>
</dbReference>
<protein>
    <recommendedName>
        <fullName evidence="2">Galectin</fullName>
    </recommendedName>
</protein>
<dbReference type="PANTHER" id="PTHR11346:SF171">
    <property type="entry name" value="GALECTIN"/>
    <property type="match status" value="1"/>
</dbReference>
<evidence type="ECO:0000259" key="3">
    <source>
        <dbReference type="PROSITE" id="PS51304"/>
    </source>
</evidence>
<dbReference type="InterPro" id="IPR001079">
    <property type="entry name" value="Galectin_CRD"/>
</dbReference>
<dbReference type="CDD" id="cd00070">
    <property type="entry name" value="GLECT"/>
    <property type="match status" value="2"/>
</dbReference>
<evidence type="ECO:0000256" key="2">
    <source>
        <dbReference type="RuleBase" id="RU102079"/>
    </source>
</evidence>
<name>A0AA39HTE5_9BILA</name>
<dbReference type="Pfam" id="PF00337">
    <property type="entry name" value="Gal-bind_lectin"/>
    <property type="match status" value="2"/>
</dbReference>
<dbReference type="SUPFAM" id="SSF49899">
    <property type="entry name" value="Concanavalin A-like lectins/glucanases"/>
    <property type="match status" value="2"/>
</dbReference>
<comment type="caution">
    <text evidence="4">The sequence shown here is derived from an EMBL/GenBank/DDBJ whole genome shotgun (WGS) entry which is preliminary data.</text>
</comment>